<evidence type="ECO:0000256" key="1">
    <source>
        <dbReference type="SAM" id="MobiDB-lite"/>
    </source>
</evidence>
<feature type="region of interest" description="Disordered" evidence="1">
    <location>
        <begin position="38"/>
        <end position="102"/>
    </location>
</feature>
<evidence type="ECO:0000313" key="3">
    <source>
        <dbReference type="Proteomes" id="UP001500483"/>
    </source>
</evidence>
<dbReference type="EMBL" id="BAAAYK010000038">
    <property type="protein sequence ID" value="GAA3364254.1"/>
    <property type="molecule type" value="Genomic_DNA"/>
</dbReference>
<sequence length="102" mass="10495">MPLLIAALALPITAVLLGYALSNGPRAPQVPAEVRVGDLVGPAPSRPATPPVVATSAPADLPPPEPEDDDDDSDDPDDSPDDPDSPDHPDHPDAPSRPDDDD</sequence>
<name>A0ABP6RZR5_9PSEU</name>
<feature type="compositionally biased region" description="Basic and acidic residues" evidence="1">
    <location>
        <begin position="85"/>
        <end position="102"/>
    </location>
</feature>
<evidence type="ECO:0008006" key="4">
    <source>
        <dbReference type="Google" id="ProtNLM"/>
    </source>
</evidence>
<keyword evidence="3" id="KW-1185">Reference proteome</keyword>
<dbReference type="Proteomes" id="UP001500483">
    <property type="component" value="Unassembled WGS sequence"/>
</dbReference>
<gene>
    <name evidence="2" type="ORF">GCM10020366_59390</name>
</gene>
<reference evidence="3" key="1">
    <citation type="journal article" date="2019" name="Int. J. Syst. Evol. Microbiol.">
        <title>The Global Catalogue of Microorganisms (GCM) 10K type strain sequencing project: providing services to taxonomists for standard genome sequencing and annotation.</title>
        <authorList>
            <consortium name="The Broad Institute Genomics Platform"/>
            <consortium name="The Broad Institute Genome Sequencing Center for Infectious Disease"/>
            <person name="Wu L."/>
            <person name="Ma J."/>
        </authorList>
    </citation>
    <scope>NUCLEOTIDE SEQUENCE [LARGE SCALE GENOMIC DNA]</scope>
    <source>
        <strain evidence="3">JCM 9687</strain>
    </source>
</reference>
<protein>
    <recommendedName>
        <fullName evidence="4">Small secreted hydrophilic protein</fullName>
    </recommendedName>
</protein>
<organism evidence="2 3">
    <name type="scientific">Saccharopolyspora gregorii</name>
    <dbReference type="NCBI Taxonomy" id="33914"/>
    <lineage>
        <taxon>Bacteria</taxon>
        <taxon>Bacillati</taxon>
        <taxon>Actinomycetota</taxon>
        <taxon>Actinomycetes</taxon>
        <taxon>Pseudonocardiales</taxon>
        <taxon>Pseudonocardiaceae</taxon>
        <taxon>Saccharopolyspora</taxon>
    </lineage>
</organism>
<accession>A0ABP6RZR5</accession>
<feature type="compositionally biased region" description="Acidic residues" evidence="1">
    <location>
        <begin position="65"/>
        <end position="84"/>
    </location>
</feature>
<proteinExistence type="predicted"/>
<comment type="caution">
    <text evidence="2">The sequence shown here is derived from an EMBL/GenBank/DDBJ whole genome shotgun (WGS) entry which is preliminary data.</text>
</comment>
<evidence type="ECO:0000313" key="2">
    <source>
        <dbReference type="EMBL" id="GAA3364254.1"/>
    </source>
</evidence>